<evidence type="ECO:0000256" key="1">
    <source>
        <dbReference type="ARBA" id="ARBA00005254"/>
    </source>
</evidence>
<protein>
    <submittedName>
        <fullName evidence="3">Enoyl-CoA hydratase</fullName>
    </submittedName>
</protein>
<gene>
    <name evidence="3" type="ORF">RD110_26300</name>
</gene>
<sequence length="274" mass="29131">MSPSEALLYERDGDVAVLTLNVPARMNPLTAEIQDALRARCLQMQADGHVRALVLTGAGRAFCTGADLDGMGPDPARSLGERVGDLMETRGNRIIEDLRALPFPVVSAVNGAAVGAGVGLALAADVVLAARSAYFLLPFMPRLGIVPDLGTSWFLERLVGRARAVGLSLLGDRLPAERAAQWGLVWACVEDAALKQEALALAHRLAPLPTHAAQEIRAVYESAGSQPLLAQMRYEAGRQRELLDGPAFAEGVRAFQEKREPVFHPVASATPGNA</sequence>
<dbReference type="OrthoDB" id="5291143at2"/>
<dbReference type="AlphaFoldDB" id="A0A1P8K2N9"/>
<dbReference type="PANTHER" id="PTHR43459">
    <property type="entry name" value="ENOYL-COA HYDRATASE"/>
    <property type="match status" value="1"/>
</dbReference>
<dbReference type="Proteomes" id="UP000186609">
    <property type="component" value="Chromosome"/>
</dbReference>
<evidence type="ECO:0000313" key="4">
    <source>
        <dbReference type="Proteomes" id="UP000186609"/>
    </source>
</evidence>
<evidence type="ECO:0000313" key="3">
    <source>
        <dbReference type="EMBL" id="APW40278.1"/>
    </source>
</evidence>
<name>A0A1P8K2N9_9BURK</name>
<dbReference type="RefSeq" id="WP_076203869.1">
    <property type="nucleotide sequence ID" value="NZ_CP019236.1"/>
</dbReference>
<evidence type="ECO:0000256" key="2">
    <source>
        <dbReference type="RuleBase" id="RU003707"/>
    </source>
</evidence>
<keyword evidence="4" id="KW-1185">Reference proteome</keyword>
<accession>A0A1P8K2N9</accession>
<dbReference type="InterPro" id="IPR029045">
    <property type="entry name" value="ClpP/crotonase-like_dom_sf"/>
</dbReference>
<dbReference type="PROSITE" id="PS00166">
    <property type="entry name" value="ENOYL_COA_HYDRATASE"/>
    <property type="match status" value="1"/>
</dbReference>
<dbReference type="InterPro" id="IPR001753">
    <property type="entry name" value="Enoyl-CoA_hydra/iso"/>
</dbReference>
<proteinExistence type="inferred from homology"/>
<dbReference type="SUPFAM" id="SSF52096">
    <property type="entry name" value="ClpP/crotonase"/>
    <property type="match status" value="1"/>
</dbReference>
<dbReference type="InterPro" id="IPR014748">
    <property type="entry name" value="Enoyl-CoA_hydra_C"/>
</dbReference>
<comment type="similarity">
    <text evidence="1 2">Belongs to the enoyl-CoA hydratase/isomerase family.</text>
</comment>
<dbReference type="PANTHER" id="PTHR43459:SF1">
    <property type="entry name" value="EG:BACN32G11.4 PROTEIN"/>
    <property type="match status" value="1"/>
</dbReference>
<reference evidence="3 4" key="1">
    <citation type="submission" date="2017-01" db="EMBL/GenBank/DDBJ databases">
        <authorList>
            <person name="Mah S.A."/>
            <person name="Swanson W.J."/>
            <person name="Moy G.W."/>
            <person name="Vacquier V.D."/>
        </authorList>
    </citation>
    <scope>NUCLEOTIDE SEQUENCE [LARGE SCALE GENOMIC DNA]</scope>
    <source>
        <strain evidence="3 4">DCY110</strain>
    </source>
</reference>
<dbReference type="Gene3D" id="1.10.12.10">
    <property type="entry name" value="Lyase 2-enoyl-coa Hydratase, Chain A, domain 2"/>
    <property type="match status" value="1"/>
</dbReference>
<organism evidence="3 4">
    <name type="scientific">Rhodoferax koreensis</name>
    <dbReference type="NCBI Taxonomy" id="1842727"/>
    <lineage>
        <taxon>Bacteria</taxon>
        <taxon>Pseudomonadati</taxon>
        <taxon>Pseudomonadota</taxon>
        <taxon>Betaproteobacteria</taxon>
        <taxon>Burkholderiales</taxon>
        <taxon>Comamonadaceae</taxon>
        <taxon>Rhodoferax</taxon>
    </lineage>
</organism>
<dbReference type="Pfam" id="PF00378">
    <property type="entry name" value="ECH_1"/>
    <property type="match status" value="1"/>
</dbReference>
<dbReference type="GO" id="GO:0003824">
    <property type="term" value="F:catalytic activity"/>
    <property type="evidence" value="ECO:0007669"/>
    <property type="project" value="InterPro"/>
</dbReference>
<dbReference type="Gene3D" id="3.90.226.10">
    <property type="entry name" value="2-enoyl-CoA Hydratase, Chain A, domain 1"/>
    <property type="match status" value="1"/>
</dbReference>
<dbReference type="STRING" id="1842727.RD110_26300"/>
<dbReference type="InterPro" id="IPR018376">
    <property type="entry name" value="Enoyl-CoA_hyd/isom_CS"/>
</dbReference>
<dbReference type="EMBL" id="CP019236">
    <property type="protein sequence ID" value="APW40278.1"/>
    <property type="molecule type" value="Genomic_DNA"/>
</dbReference>
<dbReference type="KEGG" id="rhy:RD110_26300"/>
<dbReference type="CDD" id="cd06558">
    <property type="entry name" value="crotonase-like"/>
    <property type="match status" value="1"/>
</dbReference>